<protein>
    <submittedName>
        <fullName evidence="1">Uncharacterized protein</fullName>
    </submittedName>
</protein>
<dbReference type="OrthoDB" id="60283at2759"/>
<dbReference type="InterPro" id="IPR036770">
    <property type="entry name" value="Ankyrin_rpt-contain_sf"/>
</dbReference>
<dbReference type="PANTHER" id="PTHR46586:SF3">
    <property type="entry name" value="ANKYRIN REPEAT-CONTAINING PROTEIN"/>
    <property type="match status" value="1"/>
</dbReference>
<dbReference type="InterPro" id="IPR052050">
    <property type="entry name" value="SecEffector_AnkRepeat"/>
</dbReference>
<dbReference type="EMBL" id="JAEHOE010000187">
    <property type="protein sequence ID" value="KAG2483171.1"/>
    <property type="molecule type" value="Genomic_DNA"/>
</dbReference>
<sequence>MAPPSDPVADVWRSPELLGCVAPFLDPSHAAWSFIRVNKAAAAAAYGDSGQLVPRTPGEPGGAVVAAGLSPPQVDVLIAAASAGRLGACRWLAEGLGCPGLHRLACLSLISAAGPGPGVVEEARAWLAPAARERWSAEQEAQAARGDVEAVVGLLRDWQPGGVPAERNPSWGEALNSVRARRDLQQPSGDVPTLARLACLCPEFYSGPHAALAVARLTQLEPAPDAFAFIFPYILFGAAKAGHAEAVRYLLSRGVRPDTTSPDAPALAAACNGHVGVLQALHEAGCMGDPARCFAVAALAEAPNAGTLPVVEWLVGTFGAPAFGAGGINHHLTTAARSGSVQLLKALPGLLGSAAPAWDRCRGACWANAAASGCEEAVEWLAKEAGVPDESRQDTYLTAASQGDLRMVQRLRRLGCPYSARDAEALAEAARRVPASAAALPWLEEPSCPVGWGPAAAEADARPNAEAKAVTFLHGVVTIAHAMGETLSIWTDPPTWGCVRFRLLVVVLPLAVTVAWLYVEGLSLRKPLVCLSIALFLAQQAVSSLGVPISMRLAIVFFFRLVGAVIQHIWRA</sequence>
<reference evidence="1" key="1">
    <citation type="journal article" date="2020" name="bioRxiv">
        <title>Comparative genomics of Chlamydomonas.</title>
        <authorList>
            <person name="Craig R.J."/>
            <person name="Hasan A.R."/>
            <person name="Ness R.W."/>
            <person name="Keightley P.D."/>
        </authorList>
    </citation>
    <scope>NUCLEOTIDE SEQUENCE</scope>
    <source>
        <strain evidence="1">CCAP 11/70</strain>
    </source>
</reference>
<comment type="caution">
    <text evidence="1">The sequence shown here is derived from an EMBL/GenBank/DDBJ whole genome shotgun (WGS) entry which is preliminary data.</text>
</comment>
<accession>A0A835XJ00</accession>
<name>A0A835XJ00_9CHLO</name>
<evidence type="ECO:0000313" key="1">
    <source>
        <dbReference type="EMBL" id="KAG2483171.1"/>
    </source>
</evidence>
<proteinExistence type="predicted"/>
<dbReference type="Gene3D" id="1.25.40.20">
    <property type="entry name" value="Ankyrin repeat-containing domain"/>
    <property type="match status" value="1"/>
</dbReference>
<dbReference type="Proteomes" id="UP000612055">
    <property type="component" value="Unassembled WGS sequence"/>
</dbReference>
<dbReference type="AlphaFoldDB" id="A0A835XJ00"/>
<organism evidence="1 2">
    <name type="scientific">Edaphochlamys debaryana</name>
    <dbReference type="NCBI Taxonomy" id="47281"/>
    <lineage>
        <taxon>Eukaryota</taxon>
        <taxon>Viridiplantae</taxon>
        <taxon>Chlorophyta</taxon>
        <taxon>core chlorophytes</taxon>
        <taxon>Chlorophyceae</taxon>
        <taxon>CS clade</taxon>
        <taxon>Chlamydomonadales</taxon>
        <taxon>Chlamydomonadales incertae sedis</taxon>
        <taxon>Edaphochlamys</taxon>
    </lineage>
</organism>
<gene>
    <name evidence="1" type="ORF">HYH03_017963</name>
</gene>
<dbReference type="SUPFAM" id="SSF48403">
    <property type="entry name" value="Ankyrin repeat"/>
    <property type="match status" value="1"/>
</dbReference>
<evidence type="ECO:0000313" key="2">
    <source>
        <dbReference type="Proteomes" id="UP000612055"/>
    </source>
</evidence>
<dbReference type="PANTHER" id="PTHR46586">
    <property type="entry name" value="ANKYRIN REPEAT-CONTAINING PROTEIN"/>
    <property type="match status" value="1"/>
</dbReference>
<keyword evidence="2" id="KW-1185">Reference proteome</keyword>